<dbReference type="EMBL" id="JABANM010007167">
    <property type="protein sequence ID" value="KAF4744711.1"/>
    <property type="molecule type" value="Genomic_DNA"/>
</dbReference>
<dbReference type="Pfam" id="PF13535">
    <property type="entry name" value="ATP-grasp_4"/>
    <property type="match status" value="1"/>
</dbReference>
<organism evidence="6 7">
    <name type="scientific">Perkinsus olseni</name>
    <name type="common">Perkinsus atlanticus</name>
    <dbReference type="NCBI Taxonomy" id="32597"/>
    <lineage>
        <taxon>Eukaryota</taxon>
        <taxon>Sar</taxon>
        <taxon>Alveolata</taxon>
        <taxon>Perkinsozoa</taxon>
        <taxon>Perkinsea</taxon>
        <taxon>Perkinsida</taxon>
        <taxon>Perkinsidae</taxon>
        <taxon>Perkinsus</taxon>
    </lineage>
</organism>
<dbReference type="GO" id="GO:0046872">
    <property type="term" value="F:metal ion binding"/>
    <property type="evidence" value="ECO:0007669"/>
    <property type="project" value="InterPro"/>
</dbReference>
<dbReference type="InterPro" id="IPR052032">
    <property type="entry name" value="ATP-dep_AA_Ligase"/>
</dbReference>
<protein>
    <submittedName>
        <fullName evidence="6">Carnosine synthase 1</fullName>
    </submittedName>
</protein>
<evidence type="ECO:0000256" key="2">
    <source>
        <dbReference type="ARBA" id="ARBA00022741"/>
    </source>
</evidence>
<dbReference type="Gene3D" id="3.40.50.20">
    <property type="match status" value="1"/>
</dbReference>
<evidence type="ECO:0000313" key="7">
    <source>
        <dbReference type="Proteomes" id="UP000574390"/>
    </source>
</evidence>
<keyword evidence="2 4" id="KW-0547">Nucleotide-binding</keyword>
<evidence type="ECO:0000256" key="3">
    <source>
        <dbReference type="ARBA" id="ARBA00022840"/>
    </source>
</evidence>
<sequence length="803" mass="88630">MSLLRRAACPQRLVPKRVCEAVKNPLIGGPNQKARGAITSGFAGGGAKRLGGKGYGIMADWCDHGYSFTKGQAITGMPHWPLWCGGGVPDKFIKIDPDVHFNLQGYRERIGWYGFFTAFLQANYHAFVYFVRFIPINIAIFWIYMNERQREPQENVMDHEEFFRDFDSIYLGQVFDHHRFAEWLARRRAVNQIVVLIRHLRDSESLKNVFAARIFTMDEALQVARNRPDPGTWSSPRTSRPTSADVTYKAEELSLEDYAFELSGFDSSTTTTTHFDTDMFSGGACHPVVESRFYSEQILDAPGSLRTPMSEGDRRKVVEEMIPTATYKMLRKISPEILSTTGPSGDALRMQLLKGACIVFFSAGYPGKRFVYETAERLGVKSVIIDSPGSWAEALLAEGVIAKFVPIDMTQDSKTVFDLAYKAILGLKDDPLVCGADGICTMVELSVPVVARLAESLGMRGPSPAAVDTVRDKYRMREALQKRDLPGVKHYLIRSVEDLDHAASHVGFPAVMKPVSGAASLGVEKVTSRDELFKVYDEVQDLLSKLVINSGALERDSVPVGPGATSVKADKCMNTSVVLEEYLDGQEVDIDIVLSPGLGCTYCGIHDNGPTMEPYFAETWGVLPSALPDQDVDELKQLALQSLEATGFTEGVFHVEGKYTSRGPRLIEINARMGGGPVWIVHKLAFQVDLAVQAMLLSVGIPAIPMHDPNGSNGAVAWLAVNAPKSGCIPDFAFLRQWLDWPHADVKISRPMVAEGEKIVGPEDGQPSWLVDIIFVASNPSEATLLAAMLYREVEQECVKHYG</sequence>
<dbReference type="Pfam" id="PF18130">
    <property type="entry name" value="ATPgrasp_N"/>
    <property type="match status" value="1"/>
</dbReference>
<dbReference type="GO" id="GO:0016874">
    <property type="term" value="F:ligase activity"/>
    <property type="evidence" value="ECO:0007669"/>
    <property type="project" value="UniProtKB-KW"/>
</dbReference>
<dbReference type="InterPro" id="IPR041472">
    <property type="entry name" value="BL00235/CARNS1_N"/>
</dbReference>
<evidence type="ECO:0000256" key="1">
    <source>
        <dbReference type="ARBA" id="ARBA00022598"/>
    </source>
</evidence>
<evidence type="ECO:0000259" key="5">
    <source>
        <dbReference type="PROSITE" id="PS50975"/>
    </source>
</evidence>
<dbReference type="SUPFAM" id="SSF56059">
    <property type="entry name" value="Glutathione synthetase ATP-binding domain-like"/>
    <property type="match status" value="1"/>
</dbReference>
<evidence type="ECO:0000256" key="4">
    <source>
        <dbReference type="PROSITE-ProRule" id="PRU00409"/>
    </source>
</evidence>
<dbReference type="PANTHER" id="PTHR43585:SF2">
    <property type="entry name" value="ATP-GRASP ENZYME FSQD"/>
    <property type="match status" value="1"/>
</dbReference>
<accession>A0A7J6TIG3</accession>
<dbReference type="InterPro" id="IPR011761">
    <property type="entry name" value="ATP-grasp"/>
</dbReference>
<feature type="domain" description="ATP-grasp" evidence="5">
    <location>
        <begin position="477"/>
        <end position="699"/>
    </location>
</feature>
<keyword evidence="1" id="KW-0436">Ligase</keyword>
<comment type="caution">
    <text evidence="6">The sequence shown here is derived from an EMBL/GenBank/DDBJ whole genome shotgun (WGS) entry which is preliminary data.</text>
</comment>
<reference evidence="6 7" key="1">
    <citation type="submission" date="2020-04" db="EMBL/GenBank/DDBJ databases">
        <title>Perkinsus olseni comparative genomics.</title>
        <authorList>
            <person name="Bogema D.R."/>
        </authorList>
    </citation>
    <scope>NUCLEOTIDE SEQUENCE [LARGE SCALE GENOMIC DNA]</scope>
    <source>
        <strain evidence="6">ATCC PRA-205</strain>
    </source>
</reference>
<dbReference type="Gene3D" id="3.30.470.20">
    <property type="entry name" value="ATP-grasp fold, B domain"/>
    <property type="match status" value="1"/>
</dbReference>
<dbReference type="Proteomes" id="UP000574390">
    <property type="component" value="Unassembled WGS sequence"/>
</dbReference>
<dbReference type="AlphaFoldDB" id="A0A7J6TIG3"/>
<keyword evidence="3 4" id="KW-0067">ATP-binding</keyword>
<evidence type="ECO:0000313" key="6">
    <source>
        <dbReference type="EMBL" id="KAF4744711.1"/>
    </source>
</evidence>
<gene>
    <name evidence="6" type="primary">CARNS1_7</name>
    <name evidence="6" type="ORF">FOZ62_018294</name>
</gene>
<name>A0A7J6TIG3_PEROL</name>
<dbReference type="PANTHER" id="PTHR43585">
    <property type="entry name" value="FUMIPYRROLE BIOSYNTHESIS PROTEIN C"/>
    <property type="match status" value="1"/>
</dbReference>
<dbReference type="PROSITE" id="PS50975">
    <property type="entry name" value="ATP_GRASP"/>
    <property type="match status" value="1"/>
</dbReference>
<dbReference type="GO" id="GO:0005524">
    <property type="term" value="F:ATP binding"/>
    <property type="evidence" value="ECO:0007669"/>
    <property type="project" value="UniProtKB-UniRule"/>
</dbReference>
<proteinExistence type="predicted"/>